<protein>
    <recommendedName>
        <fullName evidence="3">Sulfotransferase family protein</fullName>
    </recommendedName>
</protein>
<sequence>MKIIVVGRAKTGTTVISKTIASGAGISDYHLEPRRIDFFIPAKDAGDKSAVVKLIADHWEKKPRLRNAILHNELPMTFDKKIVIIRDFRDELLSRLLYVSFAWAQSKNFETGIAQEWIALLKRKEEDPQNISFGELASFLRSRIGYDAWLLRDLAGYVHFLHQLPKDVFVLRYENFISGDNKDLAGYLGYELPVSRSVGKDLQRTLRTGQAGGWRSFFTSEDCLMLEQRYGKTLSEFGYDNWELTQDEPIRPEVCSEYAYRLILEARPGSL</sequence>
<evidence type="ECO:0008006" key="3">
    <source>
        <dbReference type="Google" id="ProtNLM"/>
    </source>
</evidence>
<proteinExistence type="predicted"/>
<dbReference type="InterPro" id="IPR027417">
    <property type="entry name" value="P-loop_NTPase"/>
</dbReference>
<dbReference type="Proteomes" id="UP000185062">
    <property type="component" value="Unassembled WGS sequence"/>
</dbReference>
<evidence type="ECO:0000313" key="1">
    <source>
        <dbReference type="EMBL" id="SIO43045.1"/>
    </source>
</evidence>
<keyword evidence="2" id="KW-1185">Reference proteome</keyword>
<dbReference type="EMBL" id="FSRO01000001">
    <property type="protein sequence ID" value="SIO43045.1"/>
    <property type="molecule type" value="Genomic_DNA"/>
</dbReference>
<organism evidence="1 2">
    <name type="scientific">Nitrosomonas cryotolerans ATCC 49181</name>
    <dbReference type="NCBI Taxonomy" id="1131553"/>
    <lineage>
        <taxon>Bacteria</taxon>
        <taxon>Pseudomonadati</taxon>
        <taxon>Pseudomonadota</taxon>
        <taxon>Betaproteobacteria</taxon>
        <taxon>Nitrosomonadales</taxon>
        <taxon>Nitrosomonadaceae</taxon>
        <taxon>Nitrosomonas</taxon>
    </lineage>
</organism>
<dbReference type="Gene3D" id="3.40.50.300">
    <property type="entry name" value="P-loop containing nucleotide triphosphate hydrolases"/>
    <property type="match status" value="1"/>
</dbReference>
<reference evidence="1 2" key="1">
    <citation type="submission" date="2016-12" db="EMBL/GenBank/DDBJ databases">
        <authorList>
            <person name="Song W.-J."/>
            <person name="Kurnit D.M."/>
        </authorList>
    </citation>
    <scope>NUCLEOTIDE SEQUENCE [LARGE SCALE GENOMIC DNA]</scope>
    <source>
        <strain evidence="1 2">ATCC 49181</strain>
    </source>
</reference>
<gene>
    <name evidence="1" type="ORF">SAMN02743940_2571</name>
</gene>
<dbReference type="RefSeq" id="WP_028461367.1">
    <property type="nucleotide sequence ID" value="NZ_FSRO01000001.1"/>
</dbReference>
<name>A0A1N6JFH8_9PROT</name>
<accession>A0A1N6JFH8</accession>
<dbReference type="eggNOG" id="ENOG5033BZX">
    <property type="taxonomic scope" value="Bacteria"/>
</dbReference>
<dbReference type="AlphaFoldDB" id="A0A1N6JFH8"/>
<dbReference type="SUPFAM" id="SSF52540">
    <property type="entry name" value="P-loop containing nucleoside triphosphate hydrolases"/>
    <property type="match status" value="1"/>
</dbReference>
<evidence type="ECO:0000313" key="2">
    <source>
        <dbReference type="Proteomes" id="UP000185062"/>
    </source>
</evidence>